<dbReference type="RefSeq" id="XP_022673107.1">
    <property type="nucleotide sequence ID" value="XM_022817372.1"/>
</dbReference>
<sequence length="582" mass="58614">MRLLMVISTAVLLHHGRAQNFYLSESGPPGYPGPGNAPYNSHFGGPAPTTKPSRPSFFRNPLAAASNLHKTVIAGIRAPAFLSNLLPSASAPRPSIFSFAKPPRGFSGANSHPGPSAPVPSFASSYAPDAAANSNFNSFFGRPGSSSPGGSPGSSSFFAPSSPGPSPSPYAGLPSNVISALQNSQFDPSTLAGDQQEAATNVHEISGSPYDRSPPRIRPGFSSATDDSDISASAVVPSLAGTGSGTFDPSSYAPQGVSGLSSLQGSSGAAAAVAQTLLSQQASVGSSAAPSSIAGYDIGVPVQLGFQSHTADQTSSAGQQVSSIGPAYQIDTSSLQYPSSYQQPVSQGQTGQNAYSGLATGYGAVDTTKQQSSYGQGQSFVVGSSLSYDGKSGPTSYANSAKPADYSAQGGYTGYSTSGQAGSNEALVQALKAYANGNVKYVPGKPAVPINHQLQQSAGHSASTSYSTSSSSSSSLYAPPISAKSSKYSSSSSSTSYSPPVKSAVSYSNPVKSSSIRYSSNSGGLSYAESAPQAKYPQKSHFESTRTVGSSLKFGDNSSAVSSSSSASSSSAAAAAAKKKSS</sequence>
<keyword evidence="4" id="KW-1185">Reference proteome</keyword>
<feature type="compositionally biased region" description="Low complexity" evidence="1">
    <location>
        <begin position="513"/>
        <end position="526"/>
    </location>
</feature>
<evidence type="ECO:0000313" key="4">
    <source>
        <dbReference type="Proteomes" id="UP000594260"/>
    </source>
</evidence>
<feature type="chain" id="PRO_5029894115" evidence="2">
    <location>
        <begin position="19"/>
        <end position="582"/>
    </location>
</feature>
<feature type="region of interest" description="Disordered" evidence="1">
    <location>
        <begin position="454"/>
        <end position="582"/>
    </location>
</feature>
<accession>A0A7M7KZ88</accession>
<feature type="region of interest" description="Disordered" evidence="1">
    <location>
        <begin position="143"/>
        <end position="175"/>
    </location>
</feature>
<reference evidence="3" key="1">
    <citation type="submission" date="2021-01" db="UniProtKB">
        <authorList>
            <consortium name="EnsemblMetazoa"/>
        </authorList>
    </citation>
    <scope>IDENTIFICATION</scope>
</reference>
<proteinExistence type="predicted"/>
<dbReference type="Proteomes" id="UP000594260">
    <property type="component" value="Unplaced"/>
</dbReference>
<dbReference type="GeneID" id="111255411"/>
<name>A0A7M7KZ88_VARDE</name>
<dbReference type="KEGG" id="vde:111255411"/>
<evidence type="ECO:0000313" key="3">
    <source>
        <dbReference type="EnsemblMetazoa" id="XP_022673107"/>
    </source>
</evidence>
<dbReference type="InParanoid" id="A0A7M7KZ88"/>
<dbReference type="OrthoDB" id="10637399at2759"/>
<feature type="compositionally biased region" description="Low complexity" evidence="1">
    <location>
        <begin position="143"/>
        <end position="161"/>
    </location>
</feature>
<evidence type="ECO:0000256" key="1">
    <source>
        <dbReference type="SAM" id="MobiDB-lite"/>
    </source>
</evidence>
<evidence type="ECO:0000256" key="2">
    <source>
        <dbReference type="SAM" id="SignalP"/>
    </source>
</evidence>
<protein>
    <submittedName>
        <fullName evidence="3">Uncharacterized protein</fullName>
    </submittedName>
</protein>
<dbReference type="EnsemblMetazoa" id="XM_022817372">
    <property type="protein sequence ID" value="XP_022673107"/>
    <property type="gene ID" value="LOC111255411"/>
</dbReference>
<feature type="region of interest" description="Disordered" evidence="1">
    <location>
        <begin position="203"/>
        <end position="229"/>
    </location>
</feature>
<keyword evidence="2" id="KW-0732">Signal</keyword>
<feature type="compositionally biased region" description="Low complexity" evidence="1">
    <location>
        <begin position="558"/>
        <end position="576"/>
    </location>
</feature>
<dbReference type="AlphaFoldDB" id="A0A7M7KZ88"/>
<feature type="signal peptide" evidence="2">
    <location>
        <begin position="1"/>
        <end position="18"/>
    </location>
</feature>
<organism evidence="3 4">
    <name type="scientific">Varroa destructor</name>
    <name type="common">Honeybee mite</name>
    <dbReference type="NCBI Taxonomy" id="109461"/>
    <lineage>
        <taxon>Eukaryota</taxon>
        <taxon>Metazoa</taxon>
        <taxon>Ecdysozoa</taxon>
        <taxon>Arthropoda</taxon>
        <taxon>Chelicerata</taxon>
        <taxon>Arachnida</taxon>
        <taxon>Acari</taxon>
        <taxon>Parasitiformes</taxon>
        <taxon>Mesostigmata</taxon>
        <taxon>Gamasina</taxon>
        <taxon>Dermanyssoidea</taxon>
        <taxon>Varroidae</taxon>
        <taxon>Varroa</taxon>
    </lineage>
</organism>
<feature type="compositionally biased region" description="Low complexity" evidence="1">
    <location>
        <begin position="461"/>
        <end position="504"/>
    </location>
</feature>